<dbReference type="SUPFAM" id="SSF57701">
    <property type="entry name" value="Zn2/Cys6 DNA-binding domain"/>
    <property type="match status" value="1"/>
</dbReference>
<proteinExistence type="predicted"/>
<dbReference type="Proteomes" id="UP000604273">
    <property type="component" value="Unassembled WGS sequence"/>
</dbReference>
<comment type="caution">
    <text evidence="9">The sequence shown here is derived from an EMBL/GenBank/DDBJ whole genome shotgun (WGS) entry which is preliminary data.</text>
</comment>
<dbReference type="Pfam" id="PF04082">
    <property type="entry name" value="Fungal_trans"/>
    <property type="match status" value="1"/>
</dbReference>
<dbReference type="PANTHER" id="PTHR46910:SF37">
    <property type="entry name" value="ZN(II)2CYS6 TRANSCRIPTION FACTOR (EUROFUNG)"/>
    <property type="match status" value="1"/>
</dbReference>
<keyword evidence="4" id="KW-0238">DNA-binding</keyword>
<dbReference type="SMART" id="SM00906">
    <property type="entry name" value="Fungal_trans"/>
    <property type="match status" value="1"/>
</dbReference>
<comment type="subcellular location">
    <subcellularLocation>
        <location evidence="1">Nucleus</location>
    </subcellularLocation>
</comment>
<dbReference type="GO" id="GO:0003677">
    <property type="term" value="F:DNA binding"/>
    <property type="evidence" value="ECO:0007669"/>
    <property type="project" value="UniProtKB-KW"/>
</dbReference>
<reference evidence="9" key="2">
    <citation type="submission" date="2020-05" db="EMBL/GenBank/DDBJ databases">
        <authorList>
            <person name="Kim H.-S."/>
            <person name="Proctor R.H."/>
            <person name="Brown D.W."/>
        </authorList>
    </citation>
    <scope>NUCLEOTIDE SEQUENCE</scope>
    <source>
        <strain evidence="9">NRRL 45417</strain>
    </source>
</reference>
<accession>A0A8H4SSN8</accession>
<keyword evidence="2" id="KW-0479">Metal-binding</keyword>
<dbReference type="PROSITE" id="PS50048">
    <property type="entry name" value="ZN2_CY6_FUNGAL_2"/>
    <property type="match status" value="1"/>
</dbReference>
<feature type="coiled-coil region" evidence="7">
    <location>
        <begin position="115"/>
        <end position="149"/>
    </location>
</feature>
<feature type="domain" description="Zn(2)-C6 fungal-type" evidence="8">
    <location>
        <begin position="69"/>
        <end position="99"/>
    </location>
</feature>
<dbReference type="CDD" id="cd00067">
    <property type="entry name" value="GAL4"/>
    <property type="match status" value="1"/>
</dbReference>
<dbReference type="PANTHER" id="PTHR46910">
    <property type="entry name" value="TRANSCRIPTION FACTOR PDR1"/>
    <property type="match status" value="1"/>
</dbReference>
<evidence type="ECO:0000259" key="8">
    <source>
        <dbReference type="PROSITE" id="PS50048"/>
    </source>
</evidence>
<dbReference type="EMBL" id="JABFAI010000386">
    <property type="protein sequence ID" value="KAF4945058.1"/>
    <property type="molecule type" value="Genomic_DNA"/>
</dbReference>
<name>A0A8H4SSN8_9HYPO</name>
<sequence length="622" mass="70225">MRFVSQLRFRGSGWTTITSLHGSIVITLIPPFAANARYHTSSPRCNRATDHEKYYSPVYADGLLTGDQACDLCYTRKIKCDGQQPKCSNCVNYKTSCTHTARSRKWKPKALRDDEPQKEDEIRSLQAQMQELQQQLAQYKQATEIASVAPAPSPQADFQDDLAHVRKIRHSLKLPPLQQTMHMIGIYLNTVNKLLPLFHSDTLLRLVGETYALEPKHRDPVVWAAINVVLAMALQQMPESNSFGTPYGTTERYLSHAQSVLWAITLSQTQLINIQTLIGMAMLLQTGHNSTPALVIISTAMRLIHKIGLHNRAYSAHLDPVERQQHARVFWLAYIVDKDLSLRAQQPSIQIDEDIDLDFPMPFSTVSNGDSSAGVVTSIDGSTTMDYFLARVQLASIQGDIYDHLYSTRAWKRTPEERRLKRESIMLALNSWKASVPSDFGAANVITTTNNNPSISAFFCVLHTNSLLSLMLITRAHAWDEQWVGILRDHGRGVGTSQLPSDWNSLVGQARDFMILFEYVVPRFCWLKWIATCTYISSMVLLTANNLHDLQHADFERDSNLIERALAWFGEVAKELPSRKTEVLENICVEAVQAMKTRRAHDIDVKFGGDWLIGFLNSLEPS</sequence>
<evidence type="ECO:0000256" key="6">
    <source>
        <dbReference type="ARBA" id="ARBA00023242"/>
    </source>
</evidence>
<dbReference type="GO" id="GO:0005634">
    <property type="term" value="C:nucleus"/>
    <property type="evidence" value="ECO:0007669"/>
    <property type="project" value="UniProtKB-SubCell"/>
</dbReference>
<reference evidence="9" key="1">
    <citation type="journal article" date="2020" name="BMC Genomics">
        <title>Correction to: Identification and distribution of gene clusters required for synthesis of sphingolipid metabolism inhibitors in diverse species of the filamentous fungus Fusarium.</title>
        <authorList>
            <person name="Kim H.S."/>
            <person name="Lohmar J.M."/>
            <person name="Busman M."/>
            <person name="Brown D.W."/>
            <person name="Naumann T.A."/>
            <person name="Divon H.H."/>
            <person name="Lysoe E."/>
            <person name="Uhlig S."/>
            <person name="Proctor R.H."/>
        </authorList>
    </citation>
    <scope>NUCLEOTIDE SEQUENCE</scope>
    <source>
        <strain evidence="9">NRRL 45417</strain>
    </source>
</reference>
<organism evidence="9 10">
    <name type="scientific">Fusarium gaditjirri</name>
    <dbReference type="NCBI Taxonomy" id="282569"/>
    <lineage>
        <taxon>Eukaryota</taxon>
        <taxon>Fungi</taxon>
        <taxon>Dikarya</taxon>
        <taxon>Ascomycota</taxon>
        <taxon>Pezizomycotina</taxon>
        <taxon>Sordariomycetes</taxon>
        <taxon>Hypocreomycetidae</taxon>
        <taxon>Hypocreales</taxon>
        <taxon>Nectriaceae</taxon>
        <taxon>Fusarium</taxon>
        <taxon>Fusarium nisikadoi species complex</taxon>
    </lineage>
</organism>
<dbReference type="OrthoDB" id="2123952at2759"/>
<evidence type="ECO:0000313" key="10">
    <source>
        <dbReference type="Proteomes" id="UP000604273"/>
    </source>
</evidence>
<evidence type="ECO:0000256" key="2">
    <source>
        <dbReference type="ARBA" id="ARBA00022723"/>
    </source>
</evidence>
<evidence type="ECO:0000256" key="5">
    <source>
        <dbReference type="ARBA" id="ARBA00023163"/>
    </source>
</evidence>
<evidence type="ECO:0000256" key="3">
    <source>
        <dbReference type="ARBA" id="ARBA00023015"/>
    </source>
</evidence>
<keyword evidence="6" id="KW-0539">Nucleus</keyword>
<gene>
    <name evidence="9" type="ORF">FGADI_12214</name>
</gene>
<dbReference type="Pfam" id="PF00172">
    <property type="entry name" value="Zn_clus"/>
    <property type="match status" value="1"/>
</dbReference>
<dbReference type="InterPro" id="IPR007219">
    <property type="entry name" value="XnlR_reg_dom"/>
</dbReference>
<evidence type="ECO:0000256" key="7">
    <source>
        <dbReference type="SAM" id="Coils"/>
    </source>
</evidence>
<dbReference type="CDD" id="cd12148">
    <property type="entry name" value="fungal_TF_MHR"/>
    <property type="match status" value="1"/>
</dbReference>
<keyword evidence="10" id="KW-1185">Reference proteome</keyword>
<dbReference type="Gene3D" id="4.10.240.10">
    <property type="entry name" value="Zn(2)-C6 fungal-type DNA-binding domain"/>
    <property type="match status" value="1"/>
</dbReference>
<dbReference type="InterPro" id="IPR001138">
    <property type="entry name" value="Zn2Cys6_DnaBD"/>
</dbReference>
<dbReference type="SMART" id="SM00066">
    <property type="entry name" value="GAL4"/>
    <property type="match status" value="1"/>
</dbReference>
<evidence type="ECO:0000256" key="1">
    <source>
        <dbReference type="ARBA" id="ARBA00004123"/>
    </source>
</evidence>
<dbReference type="InterPro" id="IPR050987">
    <property type="entry name" value="AtrR-like"/>
</dbReference>
<evidence type="ECO:0000313" key="9">
    <source>
        <dbReference type="EMBL" id="KAF4945058.1"/>
    </source>
</evidence>
<dbReference type="GO" id="GO:0006351">
    <property type="term" value="P:DNA-templated transcription"/>
    <property type="evidence" value="ECO:0007669"/>
    <property type="project" value="InterPro"/>
</dbReference>
<keyword evidence="7" id="KW-0175">Coiled coil</keyword>
<dbReference type="AlphaFoldDB" id="A0A8H4SSN8"/>
<dbReference type="GO" id="GO:0000981">
    <property type="term" value="F:DNA-binding transcription factor activity, RNA polymerase II-specific"/>
    <property type="evidence" value="ECO:0007669"/>
    <property type="project" value="InterPro"/>
</dbReference>
<keyword evidence="3" id="KW-0805">Transcription regulation</keyword>
<evidence type="ECO:0000256" key="4">
    <source>
        <dbReference type="ARBA" id="ARBA00023125"/>
    </source>
</evidence>
<protein>
    <recommendedName>
        <fullName evidence="8">Zn(2)-C6 fungal-type domain-containing protein</fullName>
    </recommendedName>
</protein>
<keyword evidence="5" id="KW-0804">Transcription</keyword>
<dbReference type="GO" id="GO:0008270">
    <property type="term" value="F:zinc ion binding"/>
    <property type="evidence" value="ECO:0007669"/>
    <property type="project" value="InterPro"/>
</dbReference>
<dbReference type="InterPro" id="IPR036864">
    <property type="entry name" value="Zn2-C6_fun-type_DNA-bd_sf"/>
</dbReference>